<reference evidence="3 4" key="1">
    <citation type="journal article" date="2021" name="Sci. Rep.">
        <title>Chromosome anchoring in Senegalese sole (Solea senegalensis) reveals sex-associated markers and genome rearrangements in flatfish.</title>
        <authorList>
            <person name="Guerrero-Cozar I."/>
            <person name="Gomez-Garrido J."/>
            <person name="Berbel C."/>
            <person name="Martinez-Blanch J.F."/>
            <person name="Alioto T."/>
            <person name="Claros M.G."/>
            <person name="Gagnaire P.A."/>
            <person name="Manchado M."/>
        </authorList>
    </citation>
    <scope>NUCLEOTIDE SEQUENCE [LARGE SCALE GENOMIC DNA]</scope>
    <source>
        <strain evidence="3">Sse05_10M</strain>
    </source>
</reference>
<feature type="domain" description="FISNA" evidence="2">
    <location>
        <begin position="75"/>
        <end position="113"/>
    </location>
</feature>
<protein>
    <recommendedName>
        <fullName evidence="2">FISNA domain-containing protein</fullName>
    </recommendedName>
</protein>
<comment type="caution">
    <text evidence="3">The sequence shown here is derived from an EMBL/GenBank/DDBJ whole genome shotgun (WGS) entry which is preliminary data.</text>
</comment>
<organism evidence="3 4">
    <name type="scientific">Solea senegalensis</name>
    <name type="common">Senegalese sole</name>
    <dbReference type="NCBI Taxonomy" id="28829"/>
    <lineage>
        <taxon>Eukaryota</taxon>
        <taxon>Metazoa</taxon>
        <taxon>Chordata</taxon>
        <taxon>Craniata</taxon>
        <taxon>Vertebrata</taxon>
        <taxon>Euteleostomi</taxon>
        <taxon>Actinopterygii</taxon>
        <taxon>Neopterygii</taxon>
        <taxon>Teleostei</taxon>
        <taxon>Neoteleostei</taxon>
        <taxon>Acanthomorphata</taxon>
        <taxon>Carangaria</taxon>
        <taxon>Pleuronectiformes</taxon>
        <taxon>Pleuronectoidei</taxon>
        <taxon>Soleidae</taxon>
        <taxon>Solea</taxon>
    </lineage>
</organism>
<evidence type="ECO:0000313" key="4">
    <source>
        <dbReference type="Proteomes" id="UP000693946"/>
    </source>
</evidence>
<sequence length="113" mass="12682">MSDWSKNQPLNFRAETSPDSEELQASWCSLHRTYWEQSGPSGDSCCPQCGQRSGTTTSQTITGLNVGLQEVLDEHKISLRRRFEHVTEGTDGIGSRTLLNRIFTELYITEGQS</sequence>
<dbReference type="InterPro" id="IPR029495">
    <property type="entry name" value="NACHT-assoc"/>
</dbReference>
<keyword evidence="4" id="KW-1185">Reference proteome</keyword>
<feature type="compositionally biased region" description="Polar residues" evidence="1">
    <location>
        <begin position="1"/>
        <end position="10"/>
    </location>
</feature>
<dbReference type="AlphaFoldDB" id="A0AAV6T9R5"/>
<feature type="region of interest" description="Disordered" evidence="1">
    <location>
        <begin position="1"/>
        <end position="21"/>
    </location>
</feature>
<proteinExistence type="predicted"/>
<feature type="region of interest" description="Disordered" evidence="1">
    <location>
        <begin position="37"/>
        <end position="57"/>
    </location>
</feature>
<evidence type="ECO:0000259" key="2">
    <source>
        <dbReference type="Pfam" id="PF14484"/>
    </source>
</evidence>
<name>A0AAV6T9R5_SOLSE</name>
<evidence type="ECO:0000313" key="3">
    <source>
        <dbReference type="EMBL" id="KAG7525721.1"/>
    </source>
</evidence>
<dbReference type="Pfam" id="PF14484">
    <property type="entry name" value="FISNA"/>
    <property type="match status" value="1"/>
</dbReference>
<evidence type="ECO:0000256" key="1">
    <source>
        <dbReference type="SAM" id="MobiDB-lite"/>
    </source>
</evidence>
<accession>A0AAV6T9R5</accession>
<gene>
    <name evidence="3" type="ORF">JOB18_030913</name>
</gene>
<dbReference type="Proteomes" id="UP000693946">
    <property type="component" value="Linkage Group LG1"/>
</dbReference>
<dbReference type="EMBL" id="JAGKHQ010000001">
    <property type="protein sequence ID" value="KAG7525721.1"/>
    <property type="molecule type" value="Genomic_DNA"/>
</dbReference>